<evidence type="ECO:0000313" key="2">
    <source>
        <dbReference type="EMBL" id="TKI05778.1"/>
    </source>
</evidence>
<dbReference type="Pfam" id="PF04230">
    <property type="entry name" value="PS_pyruv_trans"/>
    <property type="match status" value="1"/>
</dbReference>
<evidence type="ECO:0000259" key="1">
    <source>
        <dbReference type="Pfam" id="PF04230"/>
    </source>
</evidence>
<feature type="domain" description="Polysaccharide pyruvyl transferase" evidence="1">
    <location>
        <begin position="13"/>
        <end position="357"/>
    </location>
</feature>
<dbReference type="PANTHER" id="PTHR36836:SF1">
    <property type="entry name" value="COLANIC ACID BIOSYNTHESIS PROTEIN WCAK"/>
    <property type="match status" value="1"/>
</dbReference>
<organism evidence="2 3">
    <name type="scientific">Martelella alba</name>
    <dbReference type="NCBI Taxonomy" id="2590451"/>
    <lineage>
        <taxon>Bacteria</taxon>
        <taxon>Pseudomonadati</taxon>
        <taxon>Pseudomonadota</taxon>
        <taxon>Alphaproteobacteria</taxon>
        <taxon>Hyphomicrobiales</taxon>
        <taxon>Aurantimonadaceae</taxon>
        <taxon>Martelella</taxon>
    </lineage>
</organism>
<proteinExistence type="predicted"/>
<dbReference type="NCBIfam" id="NF007452">
    <property type="entry name" value="PRK10017.1"/>
    <property type="match status" value="1"/>
</dbReference>
<reference evidence="2 3" key="1">
    <citation type="submission" date="2019-04" db="EMBL/GenBank/DDBJ databases">
        <authorList>
            <person name="Li M."/>
            <person name="Gao C."/>
        </authorList>
    </citation>
    <scope>NUCLEOTIDE SEQUENCE [LARGE SCALE GENOMIC DNA]</scope>
    <source>
        <strain evidence="2 3">BGMRC 2031</strain>
    </source>
</reference>
<dbReference type="InterPro" id="IPR007345">
    <property type="entry name" value="Polysacch_pyruvyl_Trfase"/>
</dbReference>
<sequence>MKLLLVGNHTCGNRGDGAILRGLISSIKSINAEIEIDVISRYPISSTYLLGRRVDKDFLFNSVKNNNKTIFRKIKSKIFENKDFYDLFDEVKKNRTFDKKTDISSIYKKLIEKMQDYDAIIQVGGSFFVDLYGVRQFEHALCAMAAKKPLFMIGHSVGPFTNEKFNHVADYVFENVNKLILRENISFELMKRSKISVSKVLEGTDTAWLVNPEDCERDDLRNNISPKLFNILSSGKAKIAITLRELAPFDIRLKVTQEQYEIAFANLVKKIIKLGYQVIAVSTCTGIESYNKDDRMVGLRIGDNINDENYYVVMDEVNDIQLGQILQFCKLTIGTRLHSAIISMNFGTPAIAINYEHKSLGILKNIGLEELSIDIKELIEGKLISHISNILDNISETKINICESVQKEKEKGVGIIKDIIKAIEILK</sequence>
<name>A0ABY2SK86_9HYPH</name>
<dbReference type="GO" id="GO:0016740">
    <property type="term" value="F:transferase activity"/>
    <property type="evidence" value="ECO:0007669"/>
    <property type="project" value="UniProtKB-KW"/>
</dbReference>
<dbReference type="EMBL" id="SZPQ01000017">
    <property type="protein sequence ID" value="TKI05778.1"/>
    <property type="molecule type" value="Genomic_DNA"/>
</dbReference>
<accession>A0ABY2SK86</accession>
<evidence type="ECO:0000313" key="3">
    <source>
        <dbReference type="Proteomes" id="UP000305202"/>
    </source>
</evidence>
<protein>
    <submittedName>
        <fullName evidence="2">Colanic acid biosynthesis pyruvyl transferase WcaK</fullName>
    </submittedName>
</protein>
<dbReference type="PANTHER" id="PTHR36836">
    <property type="entry name" value="COLANIC ACID BIOSYNTHESIS PROTEIN WCAK"/>
    <property type="match status" value="1"/>
</dbReference>
<gene>
    <name evidence="2" type="primary">wcaK</name>
    <name evidence="2" type="ORF">FCN80_12630</name>
</gene>
<comment type="caution">
    <text evidence="2">The sequence shown here is derived from an EMBL/GenBank/DDBJ whole genome shotgun (WGS) entry which is preliminary data.</text>
</comment>
<dbReference type="Proteomes" id="UP000305202">
    <property type="component" value="Unassembled WGS sequence"/>
</dbReference>
<dbReference type="RefSeq" id="WP_136990515.1">
    <property type="nucleotide sequence ID" value="NZ_SZPQ01000017.1"/>
</dbReference>
<keyword evidence="3" id="KW-1185">Reference proteome</keyword>
<keyword evidence="2" id="KW-0808">Transferase</keyword>